<dbReference type="HOGENOM" id="CLU_161124_3_2_6"/>
<reference evidence="10 11" key="2">
    <citation type="journal article" date="2013" name="Stand. Genomic Sci.">
        <title>Complete genome sequence of Halorhodospira halophila SL1.</title>
        <authorList>
            <person name="Challacombe J.F."/>
            <person name="Majid S."/>
            <person name="Deole R."/>
            <person name="Brettin T.S."/>
            <person name="Bruce D."/>
            <person name="Delano S.F."/>
            <person name="Detter J.C."/>
            <person name="Gleasner C.D."/>
            <person name="Han C.S."/>
            <person name="Misra M."/>
            <person name="Reitenga K.G."/>
            <person name="Mikhailova N."/>
            <person name="Woyke T."/>
            <person name="Pitluck S."/>
            <person name="Nolan M."/>
            <person name="Land M.L."/>
            <person name="Saunders E."/>
            <person name="Tapia R."/>
            <person name="Lapidus A."/>
            <person name="Ivanova N."/>
            <person name="Hoff W.D."/>
        </authorList>
    </citation>
    <scope>NUCLEOTIDE SEQUENCE [LARGE SCALE GENOMIC DNA]</scope>
    <source>
        <strain evidence="11">DSM 244 / SL1</strain>
    </source>
</reference>
<accession>A1WUP5</accession>
<dbReference type="eggNOG" id="COG1343">
    <property type="taxonomic scope" value="Bacteria"/>
</dbReference>
<keyword evidence="6 9" id="KW-0378">Hydrolase</keyword>
<name>A1WUP5_HALHL</name>
<dbReference type="HAMAP" id="MF_01471">
    <property type="entry name" value="Cas2"/>
    <property type="match status" value="1"/>
</dbReference>
<evidence type="ECO:0000256" key="8">
    <source>
        <dbReference type="ARBA" id="ARBA00023118"/>
    </source>
</evidence>
<dbReference type="GO" id="GO:0046872">
    <property type="term" value="F:metal ion binding"/>
    <property type="evidence" value="ECO:0007669"/>
    <property type="project" value="UniProtKB-UniRule"/>
</dbReference>
<evidence type="ECO:0000313" key="11">
    <source>
        <dbReference type="Proteomes" id="UP000000647"/>
    </source>
</evidence>
<evidence type="ECO:0000256" key="3">
    <source>
        <dbReference type="ARBA" id="ARBA00022722"/>
    </source>
</evidence>
<dbReference type="AlphaFoldDB" id="A1WUP5"/>
<dbReference type="OrthoDB" id="9798176at2"/>
<comment type="similarity">
    <text evidence="2 9">Belongs to the CRISPR-associated endoribonuclease Cas2 protein family.</text>
</comment>
<comment type="function">
    <text evidence="9">CRISPR (clustered regularly interspaced short palindromic repeat), is an adaptive immune system that provides protection against mobile genetic elements (viruses, transposable elements and conjugative plasmids). CRISPR clusters contain sequences complementary to antecedent mobile elements and target invading nucleic acids. CRISPR clusters are transcribed and processed into CRISPR RNA (crRNA). Functions as a ssRNA-specific endoribonuclease. Involved in the integration of spacer DNA into the CRISPR cassette.</text>
</comment>
<evidence type="ECO:0000256" key="4">
    <source>
        <dbReference type="ARBA" id="ARBA00022723"/>
    </source>
</evidence>
<dbReference type="EMBL" id="CP000544">
    <property type="protein sequence ID" value="ABM61407.1"/>
    <property type="molecule type" value="Genomic_DNA"/>
</dbReference>
<evidence type="ECO:0000256" key="1">
    <source>
        <dbReference type="ARBA" id="ARBA00001946"/>
    </source>
</evidence>
<proteinExistence type="inferred from homology"/>
<evidence type="ECO:0000256" key="9">
    <source>
        <dbReference type="HAMAP-Rule" id="MF_01471"/>
    </source>
</evidence>
<feature type="binding site" evidence="9">
    <location>
        <position position="11"/>
    </location>
    <ligand>
        <name>Mg(2+)</name>
        <dbReference type="ChEBI" id="CHEBI:18420"/>
        <note>catalytic</note>
    </ligand>
</feature>
<dbReference type="STRING" id="349124.Hhal_0622"/>
<dbReference type="PANTHER" id="PTHR34405">
    <property type="entry name" value="CRISPR-ASSOCIATED ENDORIBONUCLEASE CAS2"/>
    <property type="match status" value="1"/>
</dbReference>
<dbReference type="RefSeq" id="WP_011813430.1">
    <property type="nucleotide sequence ID" value="NC_008789.1"/>
</dbReference>
<keyword evidence="5 9" id="KW-0255">Endonuclease</keyword>
<keyword evidence="3 9" id="KW-0540">Nuclease</keyword>
<gene>
    <name evidence="9" type="primary">cas2</name>
    <name evidence="10" type="ordered locus">Hhal_0622</name>
</gene>
<dbReference type="Proteomes" id="UP000000647">
    <property type="component" value="Chromosome"/>
</dbReference>
<dbReference type="CDD" id="cd09725">
    <property type="entry name" value="Cas2_I_II_III"/>
    <property type="match status" value="1"/>
</dbReference>
<organism evidence="10 11">
    <name type="scientific">Halorhodospira halophila (strain DSM 244 / SL1)</name>
    <name type="common">Ectothiorhodospira halophila (strain DSM 244 / SL1)</name>
    <dbReference type="NCBI Taxonomy" id="349124"/>
    <lineage>
        <taxon>Bacteria</taxon>
        <taxon>Pseudomonadati</taxon>
        <taxon>Pseudomonadota</taxon>
        <taxon>Gammaproteobacteria</taxon>
        <taxon>Chromatiales</taxon>
        <taxon>Ectothiorhodospiraceae</taxon>
        <taxon>Halorhodospira</taxon>
    </lineage>
</organism>
<keyword evidence="11" id="KW-1185">Reference proteome</keyword>
<dbReference type="PANTHER" id="PTHR34405:SF3">
    <property type="entry name" value="CRISPR-ASSOCIATED ENDORIBONUCLEASE CAS2 3"/>
    <property type="match status" value="1"/>
</dbReference>
<keyword evidence="4 9" id="KW-0479">Metal-binding</keyword>
<dbReference type="KEGG" id="hha:Hhal_0622"/>
<dbReference type="GO" id="GO:0043571">
    <property type="term" value="P:maintenance of CRISPR repeat elements"/>
    <property type="evidence" value="ECO:0007669"/>
    <property type="project" value="UniProtKB-UniRule"/>
</dbReference>
<reference evidence="11" key="1">
    <citation type="submission" date="2006-12" db="EMBL/GenBank/DDBJ databases">
        <title>Complete sequence of Halorhodospira halophila SL1.</title>
        <authorList>
            <consortium name="US DOE Joint Genome Institute"/>
            <person name="Copeland A."/>
            <person name="Lucas S."/>
            <person name="Lapidus A."/>
            <person name="Barry K."/>
            <person name="Detter J.C."/>
            <person name="Glavina del Rio T."/>
            <person name="Hammon N."/>
            <person name="Israni S."/>
            <person name="Dalin E."/>
            <person name="Tice H."/>
            <person name="Pitluck S."/>
            <person name="Saunders E."/>
            <person name="Brettin T."/>
            <person name="Bruce D."/>
            <person name="Han C."/>
            <person name="Tapia R."/>
            <person name="Schmutz J."/>
            <person name="Larimer F."/>
            <person name="Land M."/>
            <person name="Hauser L."/>
            <person name="Kyrpides N."/>
            <person name="Mikhailova N."/>
            <person name="Hoff W."/>
            <person name="Richardson P."/>
        </authorList>
    </citation>
    <scope>NUCLEOTIDE SEQUENCE [LARGE SCALE GENOMIC DNA]</scope>
    <source>
        <strain evidence="11">DSM 244 / SL1</strain>
    </source>
</reference>
<sequence length="93" mass="10538">MRRKLYLAAYDVRCPRRLSRAVRVIKGYASGGQKSAYECWLTPAEHKALHTEMAQVIDPTEDQFALLPLEPRRPLVTLGAAEVPADPDFFYFG</sequence>
<dbReference type="EC" id="3.1.-.-" evidence="9"/>
<keyword evidence="8 9" id="KW-0051">Antiviral defense</keyword>
<dbReference type="GO" id="GO:0016787">
    <property type="term" value="F:hydrolase activity"/>
    <property type="evidence" value="ECO:0007669"/>
    <property type="project" value="UniProtKB-KW"/>
</dbReference>
<comment type="subunit">
    <text evidence="9">Homodimer, forms a heterotetramer with a Cas1 homodimer.</text>
</comment>
<dbReference type="GO" id="GO:0004521">
    <property type="term" value="F:RNA endonuclease activity"/>
    <property type="evidence" value="ECO:0007669"/>
    <property type="project" value="InterPro"/>
</dbReference>
<evidence type="ECO:0000256" key="2">
    <source>
        <dbReference type="ARBA" id="ARBA00009959"/>
    </source>
</evidence>
<keyword evidence="7 9" id="KW-0460">Magnesium</keyword>
<evidence type="ECO:0000256" key="6">
    <source>
        <dbReference type="ARBA" id="ARBA00022801"/>
    </source>
</evidence>
<evidence type="ECO:0000313" key="10">
    <source>
        <dbReference type="EMBL" id="ABM61407.1"/>
    </source>
</evidence>
<dbReference type="Gene3D" id="3.30.70.240">
    <property type="match status" value="1"/>
</dbReference>
<evidence type="ECO:0000256" key="5">
    <source>
        <dbReference type="ARBA" id="ARBA00022759"/>
    </source>
</evidence>
<dbReference type="GO" id="GO:0051607">
    <property type="term" value="P:defense response to virus"/>
    <property type="evidence" value="ECO:0007669"/>
    <property type="project" value="UniProtKB-UniRule"/>
</dbReference>
<dbReference type="NCBIfam" id="TIGR01573">
    <property type="entry name" value="cas2"/>
    <property type="match status" value="1"/>
</dbReference>
<comment type="cofactor">
    <cofactor evidence="1 9">
        <name>Mg(2+)</name>
        <dbReference type="ChEBI" id="CHEBI:18420"/>
    </cofactor>
</comment>
<dbReference type="InterPro" id="IPR019199">
    <property type="entry name" value="Virulence_VapD/CRISPR_Cas2"/>
</dbReference>
<dbReference type="InterPro" id="IPR021127">
    <property type="entry name" value="CRISPR_associated_Cas2"/>
</dbReference>
<dbReference type="Pfam" id="PF09827">
    <property type="entry name" value="CRISPR_Cas2"/>
    <property type="match status" value="1"/>
</dbReference>
<dbReference type="SUPFAM" id="SSF143430">
    <property type="entry name" value="TTP0101/SSO1404-like"/>
    <property type="match status" value="1"/>
</dbReference>
<protein>
    <recommendedName>
        <fullName evidence="9">CRISPR-associated endoribonuclease Cas2</fullName>
        <ecNumber evidence="9">3.1.-.-</ecNumber>
    </recommendedName>
</protein>
<evidence type="ECO:0000256" key="7">
    <source>
        <dbReference type="ARBA" id="ARBA00022842"/>
    </source>
</evidence>